<dbReference type="GeneID" id="112689593"/>
<accession>A0A2S2QDF7</accession>
<dbReference type="AlphaFoldDB" id="A0A2S2QDF7"/>
<keyword evidence="2" id="KW-1133">Transmembrane helix</keyword>
<dbReference type="OrthoDB" id="6340809at2759"/>
<dbReference type="Proteomes" id="UP000694846">
    <property type="component" value="Unplaced"/>
</dbReference>
<dbReference type="RefSeq" id="XP_025419164.1">
    <property type="nucleotide sequence ID" value="XM_025563379.1"/>
</dbReference>
<evidence type="ECO:0000313" key="5">
    <source>
        <dbReference type="RefSeq" id="XP_025419164.1"/>
    </source>
</evidence>
<evidence type="ECO:0000256" key="2">
    <source>
        <dbReference type="SAM" id="Phobius"/>
    </source>
</evidence>
<protein>
    <submittedName>
        <fullName evidence="5">Uncharacterized protein LOC112689593</fullName>
    </submittedName>
</protein>
<reference evidence="5" key="2">
    <citation type="submission" date="2025-04" db="UniProtKB">
        <authorList>
            <consortium name="RefSeq"/>
        </authorList>
    </citation>
    <scope>IDENTIFICATION</scope>
    <source>
        <tissue evidence="5">Whole body</tissue>
    </source>
</reference>
<evidence type="ECO:0000313" key="3">
    <source>
        <dbReference type="EMBL" id="MBY75774.1"/>
    </source>
</evidence>
<keyword evidence="2" id="KW-0472">Membrane</keyword>
<sequence length="163" mass="17972">MTAMESFENIMCRNNTTTLPDAHKTGARNRDLAAATNFSWTLRTNAVLLAIFAVLLCLCLLSPMASAASVHRRDVASANETLPPGTKHCHQNTPCGWAIYIPFTRRIDYFMKNTCECPSNLACLKTDDDLSVNAYVYRCKNRPPSTTTEASSVDDAESTMTVN</sequence>
<name>A0A2S2QDF7_9HEMI</name>
<gene>
    <name evidence="5" type="primary">LOC112689593</name>
    <name evidence="3" type="ORF">g.101493</name>
</gene>
<evidence type="ECO:0000256" key="1">
    <source>
        <dbReference type="SAM" id="MobiDB-lite"/>
    </source>
</evidence>
<feature type="region of interest" description="Disordered" evidence="1">
    <location>
        <begin position="142"/>
        <end position="163"/>
    </location>
</feature>
<proteinExistence type="predicted"/>
<organism evidence="3">
    <name type="scientific">Sipha flava</name>
    <name type="common">yellow sugarcane aphid</name>
    <dbReference type="NCBI Taxonomy" id="143950"/>
    <lineage>
        <taxon>Eukaryota</taxon>
        <taxon>Metazoa</taxon>
        <taxon>Ecdysozoa</taxon>
        <taxon>Arthropoda</taxon>
        <taxon>Hexapoda</taxon>
        <taxon>Insecta</taxon>
        <taxon>Pterygota</taxon>
        <taxon>Neoptera</taxon>
        <taxon>Paraneoptera</taxon>
        <taxon>Hemiptera</taxon>
        <taxon>Sternorrhyncha</taxon>
        <taxon>Aphidomorpha</taxon>
        <taxon>Aphidoidea</taxon>
        <taxon>Aphididae</taxon>
        <taxon>Sipha</taxon>
    </lineage>
</organism>
<keyword evidence="2" id="KW-0812">Transmembrane</keyword>
<keyword evidence="4" id="KW-1185">Reference proteome</keyword>
<evidence type="ECO:0000313" key="4">
    <source>
        <dbReference type="Proteomes" id="UP000694846"/>
    </source>
</evidence>
<reference evidence="3" key="1">
    <citation type="submission" date="2018-04" db="EMBL/GenBank/DDBJ databases">
        <title>Transcriptome assembly of Sipha flava.</title>
        <authorList>
            <person name="Scully E.D."/>
            <person name="Geib S.M."/>
            <person name="Palmer N.A."/>
            <person name="Koch K."/>
            <person name="Bradshaw J."/>
            <person name="Heng-Moss T."/>
            <person name="Sarath G."/>
        </authorList>
    </citation>
    <scope>NUCLEOTIDE SEQUENCE</scope>
</reference>
<feature type="transmembrane region" description="Helical" evidence="2">
    <location>
        <begin position="46"/>
        <end position="65"/>
    </location>
</feature>
<dbReference type="EMBL" id="GGMS01006571">
    <property type="protein sequence ID" value="MBY75774.1"/>
    <property type="molecule type" value="Transcribed_RNA"/>
</dbReference>